<feature type="domain" description="Glycosyl transferase family 1" evidence="1">
    <location>
        <begin position="217"/>
        <end position="374"/>
    </location>
</feature>
<dbReference type="RefSeq" id="WP_354702358.1">
    <property type="nucleotide sequence ID" value="NZ_CP114014.1"/>
</dbReference>
<dbReference type="InterPro" id="IPR001296">
    <property type="entry name" value="Glyco_trans_1"/>
</dbReference>
<gene>
    <name evidence="2" type="ORF">DSM112329_02715</name>
</gene>
<name>A0AAU7AVY7_9ACTN</name>
<evidence type="ECO:0000313" key="2">
    <source>
        <dbReference type="EMBL" id="XAY05855.1"/>
    </source>
</evidence>
<accession>A0AAU7AVY7</accession>
<reference evidence="2" key="1">
    <citation type="submission" date="2022-12" db="EMBL/GenBank/DDBJ databases">
        <title>Paraconexibacter alkalitolerans sp. nov. and Baekduia alba sp. nov., isolated from soil and emended description of the genera Paraconexibacter (Chun et al., 2020) and Baekduia (An et al., 2020).</title>
        <authorList>
            <person name="Vieira S."/>
            <person name="Huber K.J."/>
            <person name="Geppert A."/>
            <person name="Wolf J."/>
            <person name="Neumann-Schaal M."/>
            <person name="Muesken M."/>
            <person name="Overmann J."/>
        </authorList>
    </citation>
    <scope>NUCLEOTIDE SEQUENCE</scope>
    <source>
        <strain evidence="2">AEG42_29</strain>
    </source>
</reference>
<dbReference type="Pfam" id="PF00534">
    <property type="entry name" value="Glycos_transf_1"/>
    <property type="match status" value="1"/>
</dbReference>
<dbReference type="EMBL" id="CP114014">
    <property type="protein sequence ID" value="XAY05855.1"/>
    <property type="molecule type" value="Genomic_DNA"/>
</dbReference>
<dbReference type="PANTHER" id="PTHR12526:SF635">
    <property type="entry name" value="GLYCOSYL TRANSFERASE GROUP 1"/>
    <property type="match status" value="1"/>
</dbReference>
<dbReference type="SUPFAM" id="SSF53756">
    <property type="entry name" value="UDP-Glycosyltransferase/glycogen phosphorylase"/>
    <property type="match status" value="1"/>
</dbReference>
<dbReference type="PANTHER" id="PTHR12526">
    <property type="entry name" value="GLYCOSYLTRANSFERASE"/>
    <property type="match status" value="1"/>
</dbReference>
<dbReference type="Gene3D" id="3.40.50.2000">
    <property type="entry name" value="Glycogen Phosphorylase B"/>
    <property type="match status" value="2"/>
</dbReference>
<sequence>MRILTIGNMYPPQQLGGAELVWQSWVEHARGLGHDVHVLTSDVALPGAVLTEASERGVERSLRWYWRDHEFPVLSARERLAMERANGRTLKRSLREVDPDVVVWWAMAGMSFSLVERVRRRGLPSVAVLGDYWLQYGPDVDGWMRAFKSRPRLGRVVDRATGLPTRVLLGRDMSYVFVSETVRGRAREAFPDLTDDEVAHHGPDLDLFRWAGERPPWRWRLLYLGRIDERKGVAIAIRALKDLPDEATLDVVGSGDDAHLDDLRALAADQGLADRVRFVARRPRTELPAVMAEADALIFPVTWGEPWGLVPSEAMAVGLPVIGSGRGGSGEYMHHGVNSLLFDPDAGPSDLAARVRELAADPSLRTRLTAAARQTVTALAEESFDDAVQQAVERVVRQRVK</sequence>
<dbReference type="GO" id="GO:0016757">
    <property type="term" value="F:glycosyltransferase activity"/>
    <property type="evidence" value="ECO:0007669"/>
    <property type="project" value="InterPro"/>
</dbReference>
<protein>
    <submittedName>
        <fullName evidence="2">Radical SAM domain-containing protein</fullName>
    </submittedName>
</protein>
<dbReference type="KEGG" id="parq:DSM112329_02715"/>
<proteinExistence type="predicted"/>
<evidence type="ECO:0000259" key="1">
    <source>
        <dbReference type="Pfam" id="PF00534"/>
    </source>
</evidence>
<dbReference type="AlphaFoldDB" id="A0AAU7AVY7"/>
<organism evidence="2">
    <name type="scientific">Paraconexibacter sp. AEG42_29</name>
    <dbReference type="NCBI Taxonomy" id="2997339"/>
    <lineage>
        <taxon>Bacteria</taxon>
        <taxon>Bacillati</taxon>
        <taxon>Actinomycetota</taxon>
        <taxon>Thermoleophilia</taxon>
        <taxon>Solirubrobacterales</taxon>
        <taxon>Paraconexibacteraceae</taxon>
        <taxon>Paraconexibacter</taxon>
    </lineage>
</organism>